<feature type="domain" description="Methyltransferase FkbM" evidence="1">
    <location>
        <begin position="87"/>
        <end position="244"/>
    </location>
</feature>
<protein>
    <submittedName>
        <fullName evidence="3">FkbM family methyltransferase</fullName>
    </submittedName>
</protein>
<dbReference type="GO" id="GO:0032259">
    <property type="term" value="P:methylation"/>
    <property type="evidence" value="ECO:0007669"/>
    <property type="project" value="UniProtKB-KW"/>
</dbReference>
<dbReference type="GO" id="GO:0008168">
    <property type="term" value="F:methyltransferase activity"/>
    <property type="evidence" value="ECO:0007669"/>
    <property type="project" value="UniProtKB-KW"/>
</dbReference>
<dbReference type="PANTHER" id="PTHR34203">
    <property type="entry name" value="METHYLTRANSFERASE, FKBM FAMILY PROTEIN"/>
    <property type="match status" value="1"/>
</dbReference>
<evidence type="ECO:0000313" key="4">
    <source>
        <dbReference type="Proteomes" id="UP000603940"/>
    </source>
</evidence>
<reference evidence="3 4" key="1">
    <citation type="journal article" date="2009" name="Int. J. Syst. Evol. Microbiol.">
        <title>Transfer of Teichococcus ludipueritiae and Muricoccus roseus to the genus Roseomonas, as Roseomonas ludipueritiae comb. nov. and Roseomonas rosea comb. nov., respectively, and emended description of the genus Roseomonas.</title>
        <authorList>
            <person name="Sanchez-Porro C."/>
            <person name="Gallego V."/>
            <person name="Busse H.J."/>
            <person name="Kampfer P."/>
            <person name="Ventosa A."/>
        </authorList>
    </citation>
    <scope>NUCLEOTIDE SEQUENCE [LARGE SCALE GENOMIC DNA]</scope>
    <source>
        <strain evidence="3 4">DSM 14915</strain>
    </source>
</reference>
<accession>A0ABR7RDQ8</accession>
<comment type="caution">
    <text evidence="3">The sequence shown here is derived from an EMBL/GenBank/DDBJ whole genome shotgun (WGS) entry which is preliminary data.</text>
</comment>
<proteinExistence type="predicted"/>
<dbReference type="Proteomes" id="UP000603940">
    <property type="component" value="Unassembled WGS sequence"/>
</dbReference>
<dbReference type="SUPFAM" id="SSF53335">
    <property type="entry name" value="S-adenosyl-L-methionine-dependent methyltransferases"/>
    <property type="match status" value="1"/>
</dbReference>
<dbReference type="EMBL" id="JACTUZ010000162">
    <property type="protein sequence ID" value="MBC9179601.1"/>
    <property type="molecule type" value="Genomic_DNA"/>
</dbReference>
<evidence type="ECO:0000313" key="2">
    <source>
        <dbReference type="EMBL" id="MBC9179601.1"/>
    </source>
</evidence>
<dbReference type="EMBL" id="JACTUZ010000167">
    <property type="protein sequence ID" value="MBC9179652.1"/>
    <property type="molecule type" value="Genomic_DNA"/>
</dbReference>
<dbReference type="InterPro" id="IPR029063">
    <property type="entry name" value="SAM-dependent_MTases_sf"/>
</dbReference>
<sequence length="284" mass="31687">MMPPPERVETPLWRGGRARRVIETAFYPLFWALNRPAAAGVSRAIYDFALRCNGVAINFPGRHGLNSAEERFLRSIAPALQRGVLLDVGANMGCYAAYLRELAPEATIYAFEPHPATFARMSARLSPQGVRTMRQALSDRAGVTQLFDFEAQDGSTQASLSRAAVEIFDSGVVGHEVTSTTLDSFLDAEGIQEVAFLKVDTEGFDLKVLQGAARAIREKRIRLLQFEFIPANIATHVTMRDFFEALPGYDIYRMCLNGELLPLFPYDVKYCEIYVTQNLIAKPR</sequence>
<name>A0ABR7RDQ8_9PROT</name>
<evidence type="ECO:0000259" key="1">
    <source>
        <dbReference type="Pfam" id="PF05050"/>
    </source>
</evidence>
<dbReference type="InterPro" id="IPR052514">
    <property type="entry name" value="SAM-dependent_MTase"/>
</dbReference>
<dbReference type="Gene3D" id="3.40.50.150">
    <property type="entry name" value="Vaccinia Virus protein VP39"/>
    <property type="match status" value="1"/>
</dbReference>
<keyword evidence="3" id="KW-0489">Methyltransferase</keyword>
<organism evidence="3 4">
    <name type="scientific">Pseudoroseomonas ludipueritiae</name>
    <dbReference type="NCBI Taxonomy" id="198093"/>
    <lineage>
        <taxon>Bacteria</taxon>
        <taxon>Pseudomonadati</taxon>
        <taxon>Pseudomonadota</taxon>
        <taxon>Alphaproteobacteria</taxon>
        <taxon>Acetobacterales</taxon>
        <taxon>Acetobacteraceae</taxon>
        <taxon>Pseudoroseomonas</taxon>
    </lineage>
</organism>
<keyword evidence="3" id="KW-0808">Transferase</keyword>
<reference evidence="3" key="2">
    <citation type="submission" date="2020-09" db="EMBL/GenBank/DDBJ databases">
        <authorList>
            <person name="Yang J."/>
        </authorList>
    </citation>
    <scope>NUCLEOTIDE SEQUENCE</scope>
    <source>
        <strain evidence="3">DSM 14915</strain>
    </source>
</reference>
<dbReference type="PANTHER" id="PTHR34203:SF15">
    <property type="entry name" value="SLL1173 PROTEIN"/>
    <property type="match status" value="1"/>
</dbReference>
<dbReference type="Pfam" id="PF05050">
    <property type="entry name" value="Methyltransf_21"/>
    <property type="match status" value="1"/>
</dbReference>
<dbReference type="InterPro" id="IPR006342">
    <property type="entry name" value="FkbM_mtfrase"/>
</dbReference>
<dbReference type="NCBIfam" id="TIGR01444">
    <property type="entry name" value="fkbM_fam"/>
    <property type="match status" value="1"/>
</dbReference>
<gene>
    <name evidence="2" type="ORF">IBL25_21905</name>
    <name evidence="3" type="ORF">IBL25_22160</name>
</gene>
<evidence type="ECO:0000313" key="3">
    <source>
        <dbReference type="EMBL" id="MBC9179652.1"/>
    </source>
</evidence>
<keyword evidence="4" id="KW-1185">Reference proteome</keyword>